<evidence type="ECO:0000313" key="1">
    <source>
        <dbReference type="EMBL" id="MFD2054220.1"/>
    </source>
</evidence>
<reference evidence="2" key="1">
    <citation type="journal article" date="2019" name="Int. J. Syst. Evol. Microbiol.">
        <title>The Global Catalogue of Microorganisms (GCM) 10K type strain sequencing project: providing services to taxonomists for standard genome sequencing and annotation.</title>
        <authorList>
            <consortium name="The Broad Institute Genomics Platform"/>
            <consortium name="The Broad Institute Genome Sequencing Center for Infectious Disease"/>
            <person name="Wu L."/>
            <person name="Ma J."/>
        </authorList>
    </citation>
    <scope>NUCLEOTIDE SEQUENCE [LARGE SCALE GENOMIC DNA]</scope>
    <source>
        <strain evidence="2">CGMCC 1.16226</strain>
    </source>
</reference>
<dbReference type="Gene3D" id="3.20.20.140">
    <property type="entry name" value="Metal-dependent hydrolases"/>
    <property type="match status" value="1"/>
</dbReference>
<gene>
    <name evidence="1" type="ORF">ACFSQT_14285</name>
</gene>
<name>A0ABW4WCJ0_9HYPH</name>
<dbReference type="RefSeq" id="WP_379019596.1">
    <property type="nucleotide sequence ID" value="NZ_JBHUGY010000021.1"/>
</dbReference>
<dbReference type="EMBL" id="JBHUGY010000021">
    <property type="protein sequence ID" value="MFD2054220.1"/>
    <property type="molecule type" value="Genomic_DNA"/>
</dbReference>
<evidence type="ECO:0000313" key="2">
    <source>
        <dbReference type="Proteomes" id="UP001597349"/>
    </source>
</evidence>
<sequence>MNQRSMRFSSRTSQATSARPQLTFSSMEFCGRQPSGGLSQPFEVVSTFLGAHEFPDDRSREAYIAEILDEMIPEVARRAMAEFNDVYCDDGYYSVTGHLACVPSLLSKMLLKCNRISPRQIIFSKIC</sequence>
<keyword evidence="2" id="KW-1185">Reference proteome</keyword>
<accession>A0ABW4WCJ0</accession>
<dbReference type="Proteomes" id="UP001597349">
    <property type="component" value="Unassembled WGS sequence"/>
</dbReference>
<proteinExistence type="predicted"/>
<organism evidence="1 2">
    <name type="scientific">Mesorhizobium calcicola</name>
    <dbReference type="NCBI Taxonomy" id="1300310"/>
    <lineage>
        <taxon>Bacteria</taxon>
        <taxon>Pseudomonadati</taxon>
        <taxon>Pseudomonadota</taxon>
        <taxon>Alphaproteobacteria</taxon>
        <taxon>Hyphomicrobiales</taxon>
        <taxon>Phyllobacteriaceae</taxon>
        <taxon>Mesorhizobium</taxon>
    </lineage>
</organism>
<protein>
    <submittedName>
        <fullName evidence="1">Uncharacterized protein</fullName>
    </submittedName>
</protein>
<comment type="caution">
    <text evidence="1">The sequence shown here is derived from an EMBL/GenBank/DDBJ whole genome shotgun (WGS) entry which is preliminary data.</text>
</comment>